<dbReference type="Proteomes" id="UP000747110">
    <property type="component" value="Unassembled WGS sequence"/>
</dbReference>
<evidence type="ECO:0000313" key="4">
    <source>
        <dbReference type="Proteomes" id="UP000722791"/>
    </source>
</evidence>
<dbReference type="EMBL" id="BNCQ01000082">
    <property type="protein sequence ID" value="GIM16653.1"/>
    <property type="molecule type" value="Genomic_DNA"/>
</dbReference>
<keyword evidence="5" id="KW-1185">Reference proteome</keyword>
<dbReference type="EMBL" id="BNCP01000053">
    <property type="protein sequence ID" value="GIL89857.1"/>
    <property type="molecule type" value="Genomic_DNA"/>
</dbReference>
<dbReference type="Proteomes" id="UP000722791">
    <property type="component" value="Unassembled WGS sequence"/>
</dbReference>
<evidence type="ECO:0000313" key="5">
    <source>
        <dbReference type="Proteomes" id="UP000747110"/>
    </source>
</evidence>
<name>A0A8J4GWE6_9CHLO</name>
<gene>
    <name evidence="2" type="ORF">Vretifemale_17598</name>
    <name evidence="3" type="ORF">Vretimale_19269</name>
</gene>
<dbReference type="InterPro" id="IPR008557">
    <property type="entry name" value="PhoX"/>
</dbReference>
<accession>A0A8J4GWE6</accession>
<comment type="caution">
    <text evidence="3">The sequence shown here is derived from an EMBL/GenBank/DDBJ whole genome shotgun (WGS) entry which is preliminary data.</text>
</comment>
<dbReference type="OrthoDB" id="10265760at2759"/>
<evidence type="ECO:0008006" key="6">
    <source>
        <dbReference type="Google" id="ProtNLM"/>
    </source>
</evidence>
<dbReference type="PANTHER" id="PTHR35399">
    <property type="entry name" value="SLR8030 PROTEIN"/>
    <property type="match status" value="1"/>
</dbReference>
<feature type="signal peptide" evidence="1">
    <location>
        <begin position="1"/>
        <end position="24"/>
    </location>
</feature>
<dbReference type="PANTHER" id="PTHR35399:SF2">
    <property type="entry name" value="DUF839 DOMAIN-CONTAINING PROTEIN"/>
    <property type="match status" value="1"/>
</dbReference>
<protein>
    <recommendedName>
        <fullName evidence="6">Alkaline phosphatase</fullName>
    </recommendedName>
</protein>
<proteinExistence type="predicted"/>
<evidence type="ECO:0000313" key="3">
    <source>
        <dbReference type="EMBL" id="GIM16653.1"/>
    </source>
</evidence>
<evidence type="ECO:0000313" key="2">
    <source>
        <dbReference type="EMBL" id="GIL89857.1"/>
    </source>
</evidence>
<reference evidence="3" key="1">
    <citation type="journal article" date="2021" name="Proc. Natl. Acad. Sci. U.S.A.">
        <title>Three genomes in the algal genus Volvox reveal the fate of a haploid sex-determining region after a transition to homothallism.</title>
        <authorList>
            <person name="Yamamoto K."/>
            <person name="Hamaji T."/>
            <person name="Kawai-Toyooka H."/>
            <person name="Matsuzaki R."/>
            <person name="Takahashi F."/>
            <person name="Nishimura Y."/>
            <person name="Kawachi M."/>
            <person name="Noguchi H."/>
            <person name="Minakuchi Y."/>
            <person name="Umen J.G."/>
            <person name="Toyoda A."/>
            <person name="Nozaki H."/>
        </authorList>
    </citation>
    <scope>NUCLEOTIDE SEQUENCE</scope>
    <source>
        <strain evidence="3">NIES-3785</strain>
        <strain evidence="2">NIES-3786</strain>
    </source>
</reference>
<feature type="chain" id="PRO_5036271747" description="Alkaline phosphatase" evidence="1">
    <location>
        <begin position="25"/>
        <end position="1368"/>
    </location>
</feature>
<organism evidence="3 4">
    <name type="scientific">Volvox reticuliferus</name>
    <dbReference type="NCBI Taxonomy" id="1737510"/>
    <lineage>
        <taxon>Eukaryota</taxon>
        <taxon>Viridiplantae</taxon>
        <taxon>Chlorophyta</taxon>
        <taxon>core chlorophytes</taxon>
        <taxon>Chlorophyceae</taxon>
        <taxon>CS clade</taxon>
        <taxon>Chlamydomonadales</taxon>
        <taxon>Volvocaceae</taxon>
        <taxon>Volvox</taxon>
    </lineage>
</organism>
<dbReference type="Pfam" id="PF05787">
    <property type="entry name" value="PhoX"/>
    <property type="match status" value="2"/>
</dbReference>
<evidence type="ECO:0000256" key="1">
    <source>
        <dbReference type="SAM" id="SignalP"/>
    </source>
</evidence>
<sequence>MRMQNTAVALTLALAVAIAARVKADLYFPNIPPATSEAEKHSVLSVHHAIVGRGVALRPNAAARANKMVGGFQLLTRTGTPDGPGKLVDIAGEPLMAYGPGYIKGATQETSVYPDSTTLLPRAGDPTKADLFVHFEAPLPSSIYHLELNVDVDGQFTMTSQKPVDFSKWGGVWTPCAGSTSPWGTHLGSEEYEPDARSFYSASSPQSRVRDHARYFGLYPGDFSNTTAYMDKLRQVMSPYRYGFVTEVSYDAATGAPTARKWYSLGRVAVEMGLVMPDKRTVYITDDGRNVGFFKFVADKAGDLSRGRLYAAKFTQQSAANGGNFTVTWVALGRTDQDVIAAAIPGLRFADIFDYAAPVGGSCAAAGADFRAVKHSYGEECLRLRPGAEMLAAALETRRFAAYLGATTEWSKWEGITFDAGRRRLYTSITDISDGCLAEPTRFGVQDDIRLPANRCGCVYILDLDSCYSAINMYSLTCGIPDVGITPGLVVNYTCHVDRISSPDNVAYHQGLDLLLIAEDTDNHENNFLWAYDVASGDMTRVLSAPISAEVTATAFFELPNGFTYIWNNIQHPFEGLPDSLANSDGAAGKGGYLGYFGPFRLGRGQALGLQAIPAPVSSASKLVITSSAKAVIGKYVPASYTMLARSGWRFGDAVWGQNLDAHLHPVAEFTSSWQLLRNQSEVSKYPDFSALTTVCDKTFYTTQFELNDPAAMYIQVLSQDLRSGRLSNTSEAAFVDWSAWGGLHNPCAGSITPWGTRLTGEEYEPDGRVFAFAQRLEDIGGGPTAAQFTYEGANMLKMGRMYDLYYGEMNLSEFKAAVKPYLYGYVSETKVQYDKSAIVQKHYTLGRVAAELGLVMPDKRTVYITDDGTNVGFFKFVADRPGDLNAGNLYAAKAMQVTGTGGGTFRITWIWLAHGRQELLMAAASVFQFTDIFDSELPAANGSCPTLGFRAINAGGRGCECLRLRPGSETFAAFFETRRFAAYLGATTEWAKWEGITLDAGRMKLYTSLSDVRQGMEDFKDRGAASGKYDMCGNNDIRLEYNRCGCVYSLSLDSSYSAYWMEEFLCGVPATNPAAPGFVTGNRCLLDNIASPDNIAYSPEHDKLFIGEDTSEHVNDVMWAYDMETRALTRIFSTPYGSETTSVYWYGNVNGFSYIQATVQHPYGESDMDKVTDPLSFGLAAAAGVIGPLPAVGAAAGSTSAGLKCASQNTFMVEVQVVYERMASSDISDVDSIRLDAYVCARVDNALVLLSGGDDASRVAVRCVTSRAVNSSSGDPLWRGAVLARVQFGSSAAAAKTFQNAASDPDGSFYSALSSLFTTLSTWPSGANGDGTTSAAAAVFAGFSVRVEQPRRVGRPEAYTPPATPYY</sequence>
<keyword evidence="1" id="KW-0732">Signal</keyword>